<dbReference type="Proteomes" id="UP000436088">
    <property type="component" value="Unassembled WGS sequence"/>
</dbReference>
<dbReference type="InterPro" id="IPR034088">
    <property type="entry name" value="Pla_a_1-like"/>
</dbReference>
<dbReference type="SMART" id="SM00856">
    <property type="entry name" value="PMEI"/>
    <property type="match status" value="1"/>
</dbReference>
<evidence type="ECO:0000259" key="5">
    <source>
        <dbReference type="SMART" id="SM00856"/>
    </source>
</evidence>
<evidence type="ECO:0000313" key="6">
    <source>
        <dbReference type="EMBL" id="KAE8702777.1"/>
    </source>
</evidence>
<dbReference type="PANTHER" id="PTHR35357:SF17">
    <property type="entry name" value="PECTINESTERASE INHIBITOR 12"/>
    <property type="match status" value="1"/>
</dbReference>
<dbReference type="NCBIfam" id="TIGR01614">
    <property type="entry name" value="PME_inhib"/>
    <property type="match status" value="1"/>
</dbReference>
<keyword evidence="2" id="KW-1015">Disulfide bond</keyword>
<dbReference type="FunFam" id="1.20.140.40:FF:000002">
    <property type="entry name" value="Putative invertase inhibitor"/>
    <property type="match status" value="1"/>
</dbReference>
<dbReference type="InterPro" id="IPR035513">
    <property type="entry name" value="Invertase/methylesterase_inhib"/>
</dbReference>
<feature type="chain" id="PRO_5025363942" evidence="4">
    <location>
        <begin position="26"/>
        <end position="190"/>
    </location>
</feature>
<dbReference type="Gene3D" id="1.20.140.40">
    <property type="entry name" value="Invertase/pectin methylesterase inhibitor family protein"/>
    <property type="match status" value="1"/>
</dbReference>
<evidence type="ECO:0000313" key="7">
    <source>
        <dbReference type="Proteomes" id="UP000436088"/>
    </source>
</evidence>
<evidence type="ECO:0000256" key="1">
    <source>
        <dbReference type="ARBA" id="ARBA00022729"/>
    </source>
</evidence>
<evidence type="ECO:0000256" key="3">
    <source>
        <dbReference type="ARBA" id="ARBA00038471"/>
    </source>
</evidence>
<sequence length="190" mass="21193">MRIRSSSSFGIPLIISLLFISTLSSYCLTPTASNLIRTTCKKITDGSPNLSYDFCVNSLQAAPNSHSAKDLRQLGDISFVLLRRNLTDSRSYIEQLLKHKKMETPMRIRVQGCVQIYSLAIFSAEEAFQHYNAKRYRDANTHVSAASTYVTTCEDGFSEIPGLVSPLTDINNVTSQLCDISNSIVTMFFD</sequence>
<dbReference type="GO" id="GO:0004857">
    <property type="term" value="F:enzyme inhibitor activity"/>
    <property type="evidence" value="ECO:0007669"/>
    <property type="project" value="InterPro"/>
</dbReference>
<dbReference type="GO" id="GO:0005576">
    <property type="term" value="C:extracellular region"/>
    <property type="evidence" value="ECO:0007669"/>
    <property type="project" value="UniProtKB-ARBA"/>
</dbReference>
<comment type="caution">
    <text evidence="6">The sequence shown here is derived from an EMBL/GenBank/DDBJ whole genome shotgun (WGS) entry which is preliminary data.</text>
</comment>
<feature type="signal peptide" evidence="4">
    <location>
        <begin position="1"/>
        <end position="25"/>
    </location>
</feature>
<name>A0A6A3AGB3_HIBSY</name>
<gene>
    <name evidence="6" type="ORF">F3Y22_tig00110481pilonHSYRG00031</name>
</gene>
<dbReference type="AlphaFoldDB" id="A0A6A3AGB3"/>
<feature type="domain" description="Pectinesterase inhibitor" evidence="5">
    <location>
        <begin position="31"/>
        <end position="184"/>
    </location>
</feature>
<proteinExistence type="inferred from homology"/>
<evidence type="ECO:0000256" key="4">
    <source>
        <dbReference type="SAM" id="SignalP"/>
    </source>
</evidence>
<accession>A0A6A3AGB3</accession>
<comment type="similarity">
    <text evidence="3">Belongs to the PMEI family.</text>
</comment>
<dbReference type="PANTHER" id="PTHR35357">
    <property type="entry name" value="OS02G0537100 PROTEIN"/>
    <property type="match status" value="1"/>
</dbReference>
<dbReference type="Pfam" id="PF04043">
    <property type="entry name" value="PMEI"/>
    <property type="match status" value="1"/>
</dbReference>
<keyword evidence="1 4" id="KW-0732">Signal</keyword>
<organism evidence="6 7">
    <name type="scientific">Hibiscus syriacus</name>
    <name type="common">Rose of Sharon</name>
    <dbReference type="NCBI Taxonomy" id="106335"/>
    <lineage>
        <taxon>Eukaryota</taxon>
        <taxon>Viridiplantae</taxon>
        <taxon>Streptophyta</taxon>
        <taxon>Embryophyta</taxon>
        <taxon>Tracheophyta</taxon>
        <taxon>Spermatophyta</taxon>
        <taxon>Magnoliopsida</taxon>
        <taxon>eudicotyledons</taxon>
        <taxon>Gunneridae</taxon>
        <taxon>Pentapetalae</taxon>
        <taxon>rosids</taxon>
        <taxon>malvids</taxon>
        <taxon>Malvales</taxon>
        <taxon>Malvaceae</taxon>
        <taxon>Malvoideae</taxon>
        <taxon>Hibiscus</taxon>
    </lineage>
</organism>
<keyword evidence="7" id="KW-1185">Reference proteome</keyword>
<dbReference type="EMBL" id="VEPZ02001006">
    <property type="protein sequence ID" value="KAE8702777.1"/>
    <property type="molecule type" value="Genomic_DNA"/>
</dbReference>
<dbReference type="CDD" id="cd15795">
    <property type="entry name" value="PMEI-Pla_a_1_like"/>
    <property type="match status" value="1"/>
</dbReference>
<evidence type="ECO:0000256" key="2">
    <source>
        <dbReference type="ARBA" id="ARBA00023157"/>
    </source>
</evidence>
<reference evidence="6" key="1">
    <citation type="submission" date="2019-09" db="EMBL/GenBank/DDBJ databases">
        <title>Draft genome information of white flower Hibiscus syriacus.</title>
        <authorList>
            <person name="Kim Y.-M."/>
        </authorList>
    </citation>
    <scope>NUCLEOTIDE SEQUENCE [LARGE SCALE GENOMIC DNA]</scope>
    <source>
        <strain evidence="6">YM2019G1</strain>
    </source>
</reference>
<protein>
    <submittedName>
        <fullName evidence="6">Mitochondrial acyl carrier protein 1</fullName>
    </submittedName>
</protein>
<dbReference type="OrthoDB" id="1915198at2759"/>
<dbReference type="InterPro" id="IPR006501">
    <property type="entry name" value="Pectinesterase_inhib_dom"/>
</dbReference>
<dbReference type="SUPFAM" id="SSF101148">
    <property type="entry name" value="Plant invertase/pectin methylesterase inhibitor"/>
    <property type="match status" value="1"/>
</dbReference>